<organism evidence="2">
    <name type="scientific">Culex pipiens</name>
    <name type="common">House mosquito</name>
    <dbReference type="NCBI Taxonomy" id="7175"/>
    <lineage>
        <taxon>Eukaryota</taxon>
        <taxon>Metazoa</taxon>
        <taxon>Ecdysozoa</taxon>
        <taxon>Arthropoda</taxon>
        <taxon>Hexapoda</taxon>
        <taxon>Insecta</taxon>
        <taxon>Pterygota</taxon>
        <taxon>Neoptera</taxon>
        <taxon>Endopterygota</taxon>
        <taxon>Diptera</taxon>
        <taxon>Nematocera</taxon>
        <taxon>Culicoidea</taxon>
        <taxon>Culicidae</taxon>
        <taxon>Culicinae</taxon>
        <taxon>Culicini</taxon>
        <taxon>Culex</taxon>
        <taxon>Culex</taxon>
    </lineage>
</organism>
<evidence type="ECO:0000256" key="1">
    <source>
        <dbReference type="SAM" id="MobiDB-lite"/>
    </source>
</evidence>
<accession>A0A8D8BI40</accession>
<reference evidence="2" key="1">
    <citation type="submission" date="2021-05" db="EMBL/GenBank/DDBJ databases">
        <authorList>
            <person name="Alioto T."/>
            <person name="Alioto T."/>
            <person name="Gomez Garrido J."/>
        </authorList>
    </citation>
    <scope>NUCLEOTIDE SEQUENCE</scope>
</reference>
<feature type="compositionally biased region" description="Basic and acidic residues" evidence="1">
    <location>
        <begin position="103"/>
        <end position="113"/>
    </location>
</feature>
<dbReference type="EMBL" id="HBUE01272608">
    <property type="protein sequence ID" value="CAG6564732.1"/>
    <property type="molecule type" value="Transcribed_RNA"/>
</dbReference>
<dbReference type="EMBL" id="HBUE01075474">
    <property type="protein sequence ID" value="CAG6474768.1"/>
    <property type="molecule type" value="Transcribed_RNA"/>
</dbReference>
<dbReference type="EMBL" id="HBUE01075473">
    <property type="protein sequence ID" value="CAG6474765.1"/>
    <property type="molecule type" value="Transcribed_RNA"/>
</dbReference>
<dbReference type="AlphaFoldDB" id="A0A8D8BI40"/>
<dbReference type="EMBL" id="HBUE01167294">
    <property type="protein sequence ID" value="CAG6513265.1"/>
    <property type="molecule type" value="Transcribed_RNA"/>
</dbReference>
<name>A0A8D8BI40_CULPI</name>
<dbReference type="EMBL" id="HBUE01075475">
    <property type="protein sequence ID" value="CAG6474771.1"/>
    <property type="molecule type" value="Transcribed_RNA"/>
</dbReference>
<dbReference type="EMBL" id="HBUE01167292">
    <property type="protein sequence ID" value="CAG6513261.1"/>
    <property type="molecule type" value="Transcribed_RNA"/>
</dbReference>
<proteinExistence type="predicted"/>
<sequence>MQPSAGVLRHGGRDLPVRDLPPAGLPRGDGPHQGDELPDVPAPERHGRPRPHGHDGLEHGDAGAEPRALALRITVNATPEPVCTQEQPGRTEQYLHAGARVRRPSELRRGGSI</sequence>
<protein>
    <submittedName>
        <fullName evidence="2">(northern house mosquito) hypothetical protein</fullName>
    </submittedName>
</protein>
<feature type="region of interest" description="Disordered" evidence="1">
    <location>
        <begin position="1"/>
        <end position="113"/>
    </location>
</feature>
<feature type="compositionally biased region" description="Basic and acidic residues" evidence="1">
    <location>
        <begin position="42"/>
        <end position="64"/>
    </location>
</feature>
<evidence type="ECO:0000313" key="2">
    <source>
        <dbReference type="EMBL" id="CAG6474768.1"/>
    </source>
</evidence>
<dbReference type="EMBL" id="HBUE01272606">
    <property type="protein sequence ID" value="CAG6564728.1"/>
    <property type="molecule type" value="Transcribed_RNA"/>
</dbReference>